<accession>A0A1R4FT05</accession>
<evidence type="ECO:0000256" key="2">
    <source>
        <dbReference type="ARBA" id="ARBA00023015"/>
    </source>
</evidence>
<dbReference type="PROSITE" id="PS50931">
    <property type="entry name" value="HTH_LYSR"/>
    <property type="match status" value="1"/>
</dbReference>
<feature type="domain" description="HTH lysR-type" evidence="5">
    <location>
        <begin position="1"/>
        <end position="27"/>
    </location>
</feature>
<organism evidence="6 7">
    <name type="scientific">Agrococcus casei LMG 22410</name>
    <dbReference type="NCBI Taxonomy" id="1255656"/>
    <lineage>
        <taxon>Bacteria</taxon>
        <taxon>Bacillati</taxon>
        <taxon>Actinomycetota</taxon>
        <taxon>Actinomycetes</taxon>
        <taxon>Micrococcales</taxon>
        <taxon>Microbacteriaceae</taxon>
        <taxon>Agrococcus</taxon>
    </lineage>
</organism>
<keyword evidence="7" id="KW-1185">Reference proteome</keyword>
<evidence type="ECO:0000259" key="5">
    <source>
        <dbReference type="PROSITE" id="PS50931"/>
    </source>
</evidence>
<gene>
    <name evidence="6" type="ORF">CZ674_06480</name>
</gene>
<dbReference type="PANTHER" id="PTHR30346:SF29">
    <property type="entry name" value="LYSR SUBSTRATE-BINDING"/>
    <property type="match status" value="1"/>
</dbReference>
<dbReference type="EMBL" id="FUHU01000026">
    <property type="protein sequence ID" value="SJM59039.1"/>
    <property type="molecule type" value="Genomic_DNA"/>
</dbReference>
<dbReference type="GO" id="GO:0032993">
    <property type="term" value="C:protein-DNA complex"/>
    <property type="evidence" value="ECO:0007669"/>
    <property type="project" value="TreeGrafter"/>
</dbReference>
<proteinExistence type="inferred from homology"/>
<dbReference type="AlphaFoldDB" id="A0A1R4FT05"/>
<dbReference type="InterPro" id="IPR005119">
    <property type="entry name" value="LysR_subst-bd"/>
</dbReference>
<dbReference type="Gene3D" id="1.10.10.10">
    <property type="entry name" value="Winged helix-like DNA-binding domain superfamily/Winged helix DNA-binding domain"/>
    <property type="match status" value="1"/>
</dbReference>
<dbReference type="InterPro" id="IPR036390">
    <property type="entry name" value="WH_DNA-bd_sf"/>
</dbReference>
<evidence type="ECO:0000256" key="4">
    <source>
        <dbReference type="ARBA" id="ARBA00023163"/>
    </source>
</evidence>
<keyword evidence="2" id="KW-0805">Transcription regulation</keyword>
<dbReference type="Proteomes" id="UP000195787">
    <property type="component" value="Unassembled WGS sequence"/>
</dbReference>
<dbReference type="CDD" id="cd08423">
    <property type="entry name" value="PBP2_LTTR_like_6"/>
    <property type="match status" value="1"/>
</dbReference>
<protein>
    <submittedName>
        <fullName evidence="6">Putative LysR-family transcriptional regulator</fullName>
    </submittedName>
</protein>
<sequence>MSQHLRALENEIGMPVMLRSASGVTLNEAGGRLLRYADSIAGALQSAESDLEELASGGGTVRVAAFPSAMADLVPAAIAEVAEASPSIRVRVTELEPPEAIAATLANDADIAVVFEYEDAADDVALATTVLGYDTSFVIVPSDHEHADRGRAQLDDFAADSWVAGCVRCSAHLQAMAKASGFTPNVVHETDDFHAAQSLVARTGSVTLLPGMAMRAYQRPDVAAIAVEGDRGRRLVLRYRQGAELVPAVKQVLSALESSIVATLPGDTSGL</sequence>
<name>A0A1R4FT05_9MICO</name>
<evidence type="ECO:0000256" key="3">
    <source>
        <dbReference type="ARBA" id="ARBA00023125"/>
    </source>
</evidence>
<dbReference type="GO" id="GO:0003700">
    <property type="term" value="F:DNA-binding transcription factor activity"/>
    <property type="evidence" value="ECO:0007669"/>
    <property type="project" value="InterPro"/>
</dbReference>
<dbReference type="SUPFAM" id="SSF53850">
    <property type="entry name" value="Periplasmic binding protein-like II"/>
    <property type="match status" value="1"/>
</dbReference>
<dbReference type="PANTHER" id="PTHR30346">
    <property type="entry name" value="TRANSCRIPTIONAL DUAL REGULATOR HCAR-RELATED"/>
    <property type="match status" value="1"/>
</dbReference>
<dbReference type="Pfam" id="PF03466">
    <property type="entry name" value="LysR_substrate"/>
    <property type="match status" value="1"/>
</dbReference>
<dbReference type="GO" id="GO:0003677">
    <property type="term" value="F:DNA binding"/>
    <property type="evidence" value="ECO:0007669"/>
    <property type="project" value="UniProtKB-KW"/>
</dbReference>
<dbReference type="InterPro" id="IPR000847">
    <property type="entry name" value="LysR_HTH_N"/>
</dbReference>
<dbReference type="SUPFAM" id="SSF46785">
    <property type="entry name" value="Winged helix' DNA-binding domain"/>
    <property type="match status" value="1"/>
</dbReference>
<evidence type="ECO:0000256" key="1">
    <source>
        <dbReference type="ARBA" id="ARBA00009437"/>
    </source>
</evidence>
<reference evidence="6 7" key="1">
    <citation type="submission" date="2017-02" db="EMBL/GenBank/DDBJ databases">
        <authorList>
            <person name="Peterson S.W."/>
        </authorList>
    </citation>
    <scope>NUCLEOTIDE SEQUENCE [LARGE SCALE GENOMIC DNA]</scope>
    <source>
        <strain evidence="6 7">LMG 22410</strain>
    </source>
</reference>
<keyword evidence="4" id="KW-0804">Transcription</keyword>
<evidence type="ECO:0000313" key="7">
    <source>
        <dbReference type="Proteomes" id="UP000195787"/>
    </source>
</evidence>
<dbReference type="InterPro" id="IPR036388">
    <property type="entry name" value="WH-like_DNA-bd_sf"/>
</dbReference>
<keyword evidence="3" id="KW-0238">DNA-binding</keyword>
<dbReference type="Gene3D" id="3.40.190.10">
    <property type="entry name" value="Periplasmic binding protein-like II"/>
    <property type="match status" value="2"/>
</dbReference>
<evidence type="ECO:0000313" key="6">
    <source>
        <dbReference type="EMBL" id="SJM59039.1"/>
    </source>
</evidence>
<comment type="similarity">
    <text evidence="1">Belongs to the LysR transcriptional regulatory family.</text>
</comment>